<dbReference type="SUPFAM" id="SSF100950">
    <property type="entry name" value="NagB/RpiA/CoA transferase-like"/>
    <property type="match status" value="1"/>
</dbReference>
<keyword evidence="1" id="KW-0805">Transcription regulation</keyword>
<dbReference type="Pfam" id="PF08220">
    <property type="entry name" value="HTH_DeoR"/>
    <property type="match status" value="1"/>
</dbReference>
<name>A0A1H2LWL6_9ACTN</name>
<dbReference type="AlphaFoldDB" id="A0A1H2LWL6"/>
<dbReference type="SMART" id="SM00420">
    <property type="entry name" value="HTH_DEOR"/>
    <property type="match status" value="1"/>
</dbReference>
<dbReference type="OrthoDB" id="7688673at2"/>
<evidence type="ECO:0000259" key="4">
    <source>
        <dbReference type="PROSITE" id="PS51000"/>
    </source>
</evidence>
<dbReference type="SMART" id="SM01134">
    <property type="entry name" value="DeoRC"/>
    <property type="match status" value="1"/>
</dbReference>
<dbReference type="Pfam" id="PF00455">
    <property type="entry name" value="DeoRC"/>
    <property type="match status" value="1"/>
</dbReference>
<keyword evidence="3" id="KW-0804">Transcription</keyword>
<dbReference type="InterPro" id="IPR018356">
    <property type="entry name" value="Tscrpt_reg_HTH_DeoR_CS"/>
</dbReference>
<dbReference type="PANTHER" id="PTHR30363:SF44">
    <property type="entry name" value="AGA OPERON TRANSCRIPTIONAL REPRESSOR-RELATED"/>
    <property type="match status" value="1"/>
</dbReference>
<proteinExistence type="predicted"/>
<evidence type="ECO:0000256" key="2">
    <source>
        <dbReference type="ARBA" id="ARBA00023125"/>
    </source>
</evidence>
<evidence type="ECO:0000256" key="3">
    <source>
        <dbReference type="ARBA" id="ARBA00023163"/>
    </source>
</evidence>
<dbReference type="PRINTS" id="PR00037">
    <property type="entry name" value="HTHLACR"/>
</dbReference>
<dbReference type="InterPro" id="IPR037171">
    <property type="entry name" value="NagB/RpiA_transferase-like"/>
</dbReference>
<dbReference type="PANTHER" id="PTHR30363">
    <property type="entry name" value="HTH-TYPE TRANSCRIPTIONAL REGULATOR SRLR-RELATED"/>
    <property type="match status" value="1"/>
</dbReference>
<dbReference type="InterPro" id="IPR001034">
    <property type="entry name" value="DeoR_HTH"/>
</dbReference>
<evidence type="ECO:0000256" key="1">
    <source>
        <dbReference type="ARBA" id="ARBA00023015"/>
    </source>
</evidence>
<dbReference type="SUPFAM" id="SSF46785">
    <property type="entry name" value="Winged helix' DNA-binding domain"/>
    <property type="match status" value="1"/>
</dbReference>
<dbReference type="PROSITE" id="PS51000">
    <property type="entry name" value="HTH_DEOR_2"/>
    <property type="match status" value="1"/>
</dbReference>
<dbReference type="Proteomes" id="UP000198825">
    <property type="component" value="Chromosome I"/>
</dbReference>
<gene>
    <name evidence="5" type="ORF">SAMN04488544_0969</name>
</gene>
<dbReference type="InterPro" id="IPR014036">
    <property type="entry name" value="DeoR-like_C"/>
</dbReference>
<organism evidence="5 6">
    <name type="scientific">Microlunatus sagamiharensis</name>
    <dbReference type="NCBI Taxonomy" id="546874"/>
    <lineage>
        <taxon>Bacteria</taxon>
        <taxon>Bacillati</taxon>
        <taxon>Actinomycetota</taxon>
        <taxon>Actinomycetes</taxon>
        <taxon>Propionibacteriales</taxon>
        <taxon>Propionibacteriaceae</taxon>
        <taxon>Microlunatus</taxon>
    </lineage>
</organism>
<keyword evidence="6" id="KW-1185">Reference proteome</keyword>
<dbReference type="PROSITE" id="PS00894">
    <property type="entry name" value="HTH_DEOR_1"/>
    <property type="match status" value="1"/>
</dbReference>
<reference evidence="6" key="1">
    <citation type="submission" date="2016-10" db="EMBL/GenBank/DDBJ databases">
        <authorList>
            <person name="Varghese N."/>
            <person name="Submissions S."/>
        </authorList>
    </citation>
    <scope>NUCLEOTIDE SEQUENCE [LARGE SCALE GENOMIC DNA]</scope>
    <source>
        <strain evidence="6">DSM 21743</strain>
    </source>
</reference>
<sequence>MTTRRAGDGQVATLGPEQRFERMLIWLDAEGRLDVGDAAARLSVAQETIRRDLRVLESRGLLLRVHGGAVQIEPELAGTPALPGAASAPAVVASEDRELLDCLWSELPRTGTLLLGTGRLTLELAQVMVNDPPEDELTVVTSSLDVALLLARVSQVSVYNIGGTVSPSTHAQEGDWALTELHRLHTDVSVVCPAGVTPDGLSQPSPAAAAVSQAEVAAGTRVVALAEGAALGRRSFVTFAGLDEVERVVVAGDPAPSLVSELSEHGIPCTDRRSVAVTRRGRRS</sequence>
<evidence type="ECO:0000313" key="6">
    <source>
        <dbReference type="Proteomes" id="UP000198825"/>
    </source>
</evidence>
<accession>A0A1H2LWL6</accession>
<dbReference type="EMBL" id="LT629799">
    <property type="protein sequence ID" value="SDU85262.1"/>
    <property type="molecule type" value="Genomic_DNA"/>
</dbReference>
<keyword evidence="2" id="KW-0238">DNA-binding</keyword>
<dbReference type="InterPro" id="IPR050313">
    <property type="entry name" value="Carb_Metab_HTH_regulators"/>
</dbReference>
<protein>
    <submittedName>
        <fullName evidence="5">Transcriptional regulator, DeoR family</fullName>
    </submittedName>
</protein>
<dbReference type="InterPro" id="IPR036390">
    <property type="entry name" value="WH_DNA-bd_sf"/>
</dbReference>
<dbReference type="GO" id="GO:0003677">
    <property type="term" value="F:DNA binding"/>
    <property type="evidence" value="ECO:0007669"/>
    <property type="project" value="UniProtKB-KW"/>
</dbReference>
<feature type="domain" description="HTH deoR-type" evidence="4">
    <location>
        <begin position="16"/>
        <end position="71"/>
    </location>
</feature>
<evidence type="ECO:0000313" key="5">
    <source>
        <dbReference type="EMBL" id="SDU85262.1"/>
    </source>
</evidence>
<dbReference type="STRING" id="546874.SAMN04488544_0969"/>
<dbReference type="GO" id="GO:0003700">
    <property type="term" value="F:DNA-binding transcription factor activity"/>
    <property type="evidence" value="ECO:0007669"/>
    <property type="project" value="InterPro"/>
</dbReference>
<dbReference type="RefSeq" id="WP_091073476.1">
    <property type="nucleotide sequence ID" value="NZ_LT629799.1"/>
</dbReference>